<evidence type="ECO:0000313" key="3">
    <source>
        <dbReference type="Proteomes" id="UP001165395"/>
    </source>
</evidence>
<dbReference type="Pfam" id="PF13272">
    <property type="entry name" value="Holin_2-3"/>
    <property type="match status" value="1"/>
</dbReference>
<dbReference type="RefSeq" id="WP_227177951.1">
    <property type="nucleotide sequence ID" value="NZ_JAJBZT010000001.1"/>
</dbReference>
<gene>
    <name evidence="2" type="ORF">LIN78_02020</name>
</gene>
<feature type="transmembrane region" description="Helical" evidence="1">
    <location>
        <begin position="12"/>
        <end position="29"/>
    </location>
</feature>
<feature type="transmembrane region" description="Helical" evidence="1">
    <location>
        <begin position="36"/>
        <end position="53"/>
    </location>
</feature>
<evidence type="ECO:0000256" key="1">
    <source>
        <dbReference type="SAM" id="Phobius"/>
    </source>
</evidence>
<proteinExistence type="predicted"/>
<comment type="caution">
    <text evidence="2">The sequence shown here is derived from an EMBL/GenBank/DDBJ whole genome shotgun (WGS) entry which is preliminary data.</text>
</comment>
<keyword evidence="1" id="KW-0472">Membrane</keyword>
<reference evidence="2" key="1">
    <citation type="submission" date="2021-10" db="EMBL/GenBank/DDBJ databases">
        <title>The complete genome sequence of Leeia sp. TBRC 13508.</title>
        <authorList>
            <person name="Charoenyingcharoen P."/>
            <person name="Yukphan P."/>
        </authorList>
    </citation>
    <scope>NUCLEOTIDE SEQUENCE</scope>
    <source>
        <strain evidence="2">TBRC 13508</strain>
    </source>
</reference>
<feature type="transmembrane region" description="Helical" evidence="1">
    <location>
        <begin position="96"/>
        <end position="118"/>
    </location>
</feature>
<dbReference type="InterPro" id="IPR025140">
    <property type="entry name" value="Holin_2-3"/>
</dbReference>
<keyword evidence="1" id="KW-0812">Transmembrane</keyword>
<organism evidence="2 3">
    <name type="scientific">Leeia speluncae</name>
    <dbReference type="NCBI Taxonomy" id="2884804"/>
    <lineage>
        <taxon>Bacteria</taxon>
        <taxon>Pseudomonadati</taxon>
        <taxon>Pseudomonadota</taxon>
        <taxon>Betaproteobacteria</taxon>
        <taxon>Neisseriales</taxon>
        <taxon>Leeiaceae</taxon>
        <taxon>Leeia</taxon>
    </lineage>
</organism>
<keyword evidence="3" id="KW-1185">Reference proteome</keyword>
<evidence type="ECO:0000313" key="2">
    <source>
        <dbReference type="EMBL" id="MCB6182332.1"/>
    </source>
</evidence>
<sequence>MNDSAYRLPRLTFTILFALLLIGLVYLIHPEQTITFVYKLSLVTAAAVIGYWIDRAVFPYARPDSYLETPDWKYHLQFFGKNAQGADIQIAEGYELVYSLAMLRRAIIIAAIVLGVGLGL</sequence>
<name>A0ABS8D2B3_9NEIS</name>
<dbReference type="EMBL" id="JAJBZT010000001">
    <property type="protein sequence ID" value="MCB6182332.1"/>
    <property type="molecule type" value="Genomic_DNA"/>
</dbReference>
<accession>A0ABS8D2B3</accession>
<keyword evidence="1" id="KW-1133">Transmembrane helix</keyword>
<protein>
    <submittedName>
        <fullName evidence="2">Holin</fullName>
    </submittedName>
</protein>
<dbReference type="Proteomes" id="UP001165395">
    <property type="component" value="Unassembled WGS sequence"/>
</dbReference>